<evidence type="ECO:0000313" key="3">
    <source>
        <dbReference type="Proteomes" id="UP000644756"/>
    </source>
</evidence>
<evidence type="ECO:0000313" key="2">
    <source>
        <dbReference type="EMBL" id="GGG14103.1"/>
    </source>
</evidence>
<sequence length="107" mass="11686">MKVDLSILLIILGCALVTFLPRILPFVLVRNVNLPKPFLKWLSFIPVCLLTALIVQGVINNTASTPTIDWLNLAVIVPTLLTALRTKSLLATVLVGIAAAALLRWIF</sequence>
<keyword evidence="1" id="KW-0812">Transmembrane</keyword>
<keyword evidence="1" id="KW-1133">Transmembrane helix</keyword>
<dbReference type="InterPro" id="IPR008407">
    <property type="entry name" value="Brnchd-chn_aa_trnsp_AzlD"/>
</dbReference>
<gene>
    <name evidence="2" type="ORF">GCM10010916_33760</name>
</gene>
<accession>A0A917FYE2</accession>
<dbReference type="EMBL" id="BMGR01000011">
    <property type="protein sequence ID" value="GGG14103.1"/>
    <property type="molecule type" value="Genomic_DNA"/>
</dbReference>
<organism evidence="2 3">
    <name type="scientific">Paenibacillus abyssi</name>
    <dbReference type="NCBI Taxonomy" id="1340531"/>
    <lineage>
        <taxon>Bacteria</taxon>
        <taxon>Bacillati</taxon>
        <taxon>Bacillota</taxon>
        <taxon>Bacilli</taxon>
        <taxon>Bacillales</taxon>
        <taxon>Paenibacillaceae</taxon>
        <taxon>Paenibacillus</taxon>
    </lineage>
</organism>
<evidence type="ECO:0000256" key="1">
    <source>
        <dbReference type="SAM" id="Phobius"/>
    </source>
</evidence>
<dbReference type="Pfam" id="PF05437">
    <property type="entry name" value="AzlD"/>
    <property type="match status" value="1"/>
</dbReference>
<reference evidence="2" key="2">
    <citation type="submission" date="2020-09" db="EMBL/GenBank/DDBJ databases">
        <authorList>
            <person name="Sun Q."/>
            <person name="Zhou Y."/>
        </authorList>
    </citation>
    <scope>NUCLEOTIDE SEQUENCE</scope>
    <source>
        <strain evidence="2">CGMCC 1.12987</strain>
    </source>
</reference>
<keyword evidence="3" id="KW-1185">Reference proteome</keyword>
<dbReference type="RefSeq" id="WP_188532241.1">
    <property type="nucleotide sequence ID" value="NZ_BMGR01000011.1"/>
</dbReference>
<dbReference type="Proteomes" id="UP000644756">
    <property type="component" value="Unassembled WGS sequence"/>
</dbReference>
<feature type="transmembrane region" description="Helical" evidence="1">
    <location>
        <begin position="88"/>
        <end position="106"/>
    </location>
</feature>
<proteinExistence type="predicted"/>
<protein>
    <submittedName>
        <fullName evidence="2">Branched-chain amino acid ABC transporter</fullName>
    </submittedName>
</protein>
<comment type="caution">
    <text evidence="2">The sequence shown here is derived from an EMBL/GenBank/DDBJ whole genome shotgun (WGS) entry which is preliminary data.</text>
</comment>
<reference evidence="2" key="1">
    <citation type="journal article" date="2014" name="Int. J. Syst. Evol. Microbiol.">
        <title>Complete genome sequence of Corynebacterium casei LMG S-19264T (=DSM 44701T), isolated from a smear-ripened cheese.</title>
        <authorList>
            <consortium name="US DOE Joint Genome Institute (JGI-PGF)"/>
            <person name="Walter F."/>
            <person name="Albersmeier A."/>
            <person name="Kalinowski J."/>
            <person name="Ruckert C."/>
        </authorList>
    </citation>
    <scope>NUCLEOTIDE SEQUENCE</scope>
    <source>
        <strain evidence="2">CGMCC 1.12987</strain>
    </source>
</reference>
<dbReference type="AlphaFoldDB" id="A0A917FYE2"/>
<feature type="transmembrane region" description="Helical" evidence="1">
    <location>
        <begin position="6"/>
        <end position="29"/>
    </location>
</feature>
<name>A0A917FYE2_9BACL</name>
<feature type="transmembrane region" description="Helical" evidence="1">
    <location>
        <begin position="41"/>
        <end position="59"/>
    </location>
</feature>
<keyword evidence="1" id="KW-0472">Membrane</keyword>